<dbReference type="RefSeq" id="WP_377914149.1">
    <property type="nucleotide sequence ID" value="NZ_JBHSKS010000005.1"/>
</dbReference>
<name>A0ABW0BW00_9BACT</name>
<dbReference type="InterPro" id="IPR036388">
    <property type="entry name" value="WH-like_DNA-bd_sf"/>
</dbReference>
<dbReference type="InterPro" id="IPR009057">
    <property type="entry name" value="Homeodomain-like_sf"/>
</dbReference>
<dbReference type="SUPFAM" id="SSF48295">
    <property type="entry name" value="TrpR-like"/>
    <property type="match status" value="1"/>
</dbReference>
<dbReference type="Pfam" id="PF13518">
    <property type="entry name" value="HTH_28"/>
    <property type="match status" value="1"/>
</dbReference>
<dbReference type="InterPro" id="IPR010921">
    <property type="entry name" value="Trp_repressor/repl_initiator"/>
</dbReference>
<dbReference type="PANTHER" id="PTHR33795">
    <property type="entry name" value="INSERTION ELEMENT IS150 PROTEIN INSJ"/>
    <property type="match status" value="1"/>
</dbReference>
<dbReference type="InterPro" id="IPR052057">
    <property type="entry name" value="IS150/IS1296_orfA-like"/>
</dbReference>
<feature type="domain" description="Insertion element IS150 protein InsJ-like helix-turn-helix" evidence="2">
    <location>
        <begin position="11"/>
        <end position="61"/>
    </location>
</feature>
<dbReference type="PANTHER" id="PTHR33795:SF1">
    <property type="entry name" value="INSERTION ELEMENT IS150 PROTEIN INSJ"/>
    <property type="match status" value="1"/>
</dbReference>
<evidence type="ECO:0000313" key="3">
    <source>
        <dbReference type="EMBL" id="MFC5191776.1"/>
    </source>
</evidence>
<comment type="caution">
    <text evidence="3">The sequence shown here is derived from an EMBL/GenBank/DDBJ whole genome shotgun (WGS) entry which is preliminary data.</text>
</comment>
<dbReference type="EMBL" id="JBHSKS010000005">
    <property type="protein sequence ID" value="MFC5191776.1"/>
    <property type="molecule type" value="Genomic_DNA"/>
</dbReference>
<evidence type="ECO:0000259" key="2">
    <source>
        <dbReference type="Pfam" id="PF13518"/>
    </source>
</evidence>
<sequence length="173" mass="20207">MQKNRKHNFDFRLRIVQEVMQGRHSSESIGKKENISSSLVKRWVAFYRKFGAEGLRANTKRRYTADFRLKIVKTLKAESLSLLRACLRFHVPNEATVLNWVRIYDSKGPKGLKSIQLGRPITMPRKPKRPLTREEQLLEELASLKAENAYLKKLQALIQSENLKEEKRKSSKN</sequence>
<accession>A0ABW0BW00</accession>
<dbReference type="Proteomes" id="UP001596163">
    <property type="component" value="Unassembled WGS sequence"/>
</dbReference>
<gene>
    <name evidence="3" type="ORF">ACFPIK_08350</name>
</gene>
<protein>
    <submittedName>
        <fullName evidence="3">Transposase</fullName>
    </submittedName>
</protein>
<evidence type="ECO:0000313" key="4">
    <source>
        <dbReference type="Proteomes" id="UP001596163"/>
    </source>
</evidence>
<organism evidence="3 4">
    <name type="scientific">Algoriphagus aquatilis</name>
    <dbReference type="NCBI Taxonomy" id="490186"/>
    <lineage>
        <taxon>Bacteria</taxon>
        <taxon>Pseudomonadati</taxon>
        <taxon>Bacteroidota</taxon>
        <taxon>Cytophagia</taxon>
        <taxon>Cytophagales</taxon>
        <taxon>Cyclobacteriaceae</taxon>
        <taxon>Algoriphagus</taxon>
    </lineage>
</organism>
<comment type="similarity">
    <text evidence="1">Belongs to the IS150/IS1296 orfA family.</text>
</comment>
<dbReference type="Gene3D" id="1.10.10.10">
    <property type="entry name" value="Winged helix-like DNA-binding domain superfamily/Winged helix DNA-binding domain"/>
    <property type="match status" value="2"/>
</dbReference>
<reference evidence="4" key="1">
    <citation type="journal article" date="2019" name="Int. J. Syst. Evol. Microbiol.">
        <title>The Global Catalogue of Microorganisms (GCM) 10K type strain sequencing project: providing services to taxonomists for standard genome sequencing and annotation.</title>
        <authorList>
            <consortium name="The Broad Institute Genomics Platform"/>
            <consortium name="The Broad Institute Genome Sequencing Center for Infectious Disease"/>
            <person name="Wu L."/>
            <person name="Ma J."/>
        </authorList>
    </citation>
    <scope>NUCLEOTIDE SEQUENCE [LARGE SCALE GENOMIC DNA]</scope>
    <source>
        <strain evidence="4">CGMCC 1.7030</strain>
    </source>
</reference>
<dbReference type="SUPFAM" id="SSF46689">
    <property type="entry name" value="Homeodomain-like"/>
    <property type="match status" value="1"/>
</dbReference>
<keyword evidence="4" id="KW-1185">Reference proteome</keyword>
<dbReference type="InterPro" id="IPR055247">
    <property type="entry name" value="InsJ-like_HTH"/>
</dbReference>
<proteinExistence type="inferred from homology"/>
<evidence type="ECO:0000256" key="1">
    <source>
        <dbReference type="ARBA" id="ARBA00038232"/>
    </source>
</evidence>